<organism evidence="3 4">
    <name type="scientific">Halocaridina rubra</name>
    <name type="common">Hawaiian red shrimp</name>
    <dbReference type="NCBI Taxonomy" id="373956"/>
    <lineage>
        <taxon>Eukaryota</taxon>
        <taxon>Metazoa</taxon>
        <taxon>Ecdysozoa</taxon>
        <taxon>Arthropoda</taxon>
        <taxon>Crustacea</taxon>
        <taxon>Multicrustacea</taxon>
        <taxon>Malacostraca</taxon>
        <taxon>Eumalacostraca</taxon>
        <taxon>Eucarida</taxon>
        <taxon>Decapoda</taxon>
        <taxon>Pleocyemata</taxon>
        <taxon>Caridea</taxon>
        <taxon>Atyoidea</taxon>
        <taxon>Atyidae</taxon>
        <taxon>Halocaridina</taxon>
    </lineage>
</organism>
<keyword evidence="4" id="KW-1185">Reference proteome</keyword>
<dbReference type="Proteomes" id="UP001381693">
    <property type="component" value="Unassembled WGS sequence"/>
</dbReference>
<feature type="chain" id="PRO_5042957332" evidence="2">
    <location>
        <begin position="21"/>
        <end position="103"/>
    </location>
</feature>
<feature type="signal peptide" evidence="2">
    <location>
        <begin position="1"/>
        <end position="20"/>
    </location>
</feature>
<proteinExistence type="predicted"/>
<feature type="region of interest" description="Disordered" evidence="1">
    <location>
        <begin position="28"/>
        <end position="55"/>
    </location>
</feature>
<evidence type="ECO:0000313" key="3">
    <source>
        <dbReference type="EMBL" id="KAK7073402.1"/>
    </source>
</evidence>
<protein>
    <submittedName>
        <fullName evidence="3">Uncharacterized protein</fullName>
    </submittedName>
</protein>
<name>A0AAN9A852_HALRR</name>
<dbReference type="EMBL" id="JAXCGZ010013209">
    <property type="protein sequence ID" value="KAK7073402.1"/>
    <property type="molecule type" value="Genomic_DNA"/>
</dbReference>
<accession>A0AAN9A852</accession>
<keyword evidence="2" id="KW-0732">Signal</keyword>
<evidence type="ECO:0000256" key="2">
    <source>
        <dbReference type="SAM" id="SignalP"/>
    </source>
</evidence>
<dbReference type="AlphaFoldDB" id="A0AAN9A852"/>
<evidence type="ECO:0000256" key="1">
    <source>
        <dbReference type="SAM" id="MobiDB-lite"/>
    </source>
</evidence>
<gene>
    <name evidence="3" type="ORF">SK128_018736</name>
</gene>
<evidence type="ECO:0000313" key="4">
    <source>
        <dbReference type="Proteomes" id="UP001381693"/>
    </source>
</evidence>
<reference evidence="3 4" key="1">
    <citation type="submission" date="2023-11" db="EMBL/GenBank/DDBJ databases">
        <title>Halocaridina rubra genome assembly.</title>
        <authorList>
            <person name="Smith C."/>
        </authorList>
    </citation>
    <scope>NUCLEOTIDE SEQUENCE [LARGE SCALE GENOMIC DNA]</scope>
    <source>
        <strain evidence="3">EP-1</strain>
        <tissue evidence="3">Whole</tissue>
    </source>
</reference>
<comment type="caution">
    <text evidence="3">The sequence shown here is derived from an EMBL/GenBank/DDBJ whole genome shotgun (WGS) entry which is preliminary data.</text>
</comment>
<sequence length="103" mass="11651">MLSVAGKILGALGMFMEIWCLEVLPKQKRRAPGCRQERRQGPGGVQRRLASSKRPSISVITRDKGVPVTQWSKSNDTKCSRQIQMFRKISCTIFRNAILVFKS</sequence>